<gene>
    <name evidence="1" type="ORF">Vafri_6786</name>
</gene>
<protein>
    <recommendedName>
        <fullName evidence="3">Endonuclease/exonuclease/phosphatase domain-containing protein</fullName>
    </recommendedName>
</protein>
<reference evidence="1" key="1">
    <citation type="journal article" date="2021" name="Proc. Natl. Acad. Sci. U.S.A.">
        <title>Three genomes in the algal genus Volvox reveal the fate of a haploid sex-determining region after a transition to homothallism.</title>
        <authorList>
            <person name="Yamamoto K."/>
            <person name="Hamaji T."/>
            <person name="Kawai-Toyooka H."/>
            <person name="Matsuzaki R."/>
            <person name="Takahashi F."/>
            <person name="Nishimura Y."/>
            <person name="Kawachi M."/>
            <person name="Noguchi H."/>
            <person name="Minakuchi Y."/>
            <person name="Umen J.G."/>
            <person name="Toyoda A."/>
            <person name="Nozaki H."/>
        </authorList>
    </citation>
    <scope>NUCLEOTIDE SEQUENCE</scope>
    <source>
        <strain evidence="1">NIES-3780</strain>
    </source>
</reference>
<organism evidence="1 2">
    <name type="scientific">Volvox africanus</name>
    <dbReference type="NCBI Taxonomy" id="51714"/>
    <lineage>
        <taxon>Eukaryota</taxon>
        <taxon>Viridiplantae</taxon>
        <taxon>Chlorophyta</taxon>
        <taxon>core chlorophytes</taxon>
        <taxon>Chlorophyceae</taxon>
        <taxon>CS clade</taxon>
        <taxon>Chlamydomonadales</taxon>
        <taxon>Volvocaceae</taxon>
        <taxon>Volvox</taxon>
    </lineage>
</organism>
<evidence type="ECO:0000313" key="1">
    <source>
        <dbReference type="EMBL" id="GIL50659.1"/>
    </source>
</evidence>
<dbReference type="EMBL" id="BNCO01000009">
    <property type="protein sequence ID" value="GIL50659.1"/>
    <property type="molecule type" value="Genomic_DNA"/>
</dbReference>
<sequence length="185" mass="20253">MTGVKAIKDHIPNGSRLFCADGLATRGGVAVWVHQRIARSVDFLGVSRIPRGMESVWLRIKADILALGGHTLLIGAIYTAPLGSRMYVDENGHNTGRTNERVFARLKALIQRHRGSLDAVLIAGDMNARTADICDLPDVEGDIDLEEHMGIPIGESVAMRGIPQRKCKDVISNTFVWSYPDRALP</sequence>
<evidence type="ECO:0000313" key="2">
    <source>
        <dbReference type="Proteomes" id="UP000747399"/>
    </source>
</evidence>
<dbReference type="SUPFAM" id="SSF56219">
    <property type="entry name" value="DNase I-like"/>
    <property type="match status" value="1"/>
</dbReference>
<evidence type="ECO:0008006" key="3">
    <source>
        <dbReference type="Google" id="ProtNLM"/>
    </source>
</evidence>
<dbReference type="InterPro" id="IPR036691">
    <property type="entry name" value="Endo/exonu/phosph_ase_sf"/>
</dbReference>
<dbReference type="AlphaFoldDB" id="A0A8J4AZX2"/>
<keyword evidence="2" id="KW-1185">Reference proteome</keyword>
<name>A0A8J4AZX2_9CHLO</name>
<dbReference type="Proteomes" id="UP000747399">
    <property type="component" value="Unassembled WGS sequence"/>
</dbReference>
<proteinExistence type="predicted"/>
<accession>A0A8J4AZX2</accession>
<comment type="caution">
    <text evidence="1">The sequence shown here is derived from an EMBL/GenBank/DDBJ whole genome shotgun (WGS) entry which is preliminary data.</text>
</comment>
<dbReference type="Gene3D" id="3.60.10.10">
    <property type="entry name" value="Endonuclease/exonuclease/phosphatase"/>
    <property type="match status" value="1"/>
</dbReference>